<proteinExistence type="predicted"/>
<feature type="transmembrane region" description="Helical" evidence="2">
    <location>
        <begin position="29"/>
        <end position="56"/>
    </location>
</feature>
<reference evidence="3 4" key="1">
    <citation type="submission" date="2022-11" db="EMBL/GenBank/DDBJ databases">
        <title>Brucella sp. YY2X, whole genome shotgun sequencing project.</title>
        <authorList>
            <person name="Yang Y."/>
        </authorList>
    </citation>
    <scope>NUCLEOTIDE SEQUENCE [LARGE SCALE GENOMIC DNA]</scope>
    <source>
        <strain evidence="3 4">YY2X</strain>
    </source>
</reference>
<dbReference type="RefSeq" id="WP_265984992.1">
    <property type="nucleotide sequence ID" value="NZ_JAPHAV010000005.1"/>
</dbReference>
<evidence type="ECO:0000313" key="3">
    <source>
        <dbReference type="EMBL" id="MCX2697449.1"/>
    </source>
</evidence>
<sequence>MAAMQGVSAGIGVAQNLRRHHSPWLLRDAVMLLFVANFINIGVVLAAMGAAVRLFADAPETLYYQWSTGYATDDNSAGNGYQPTHYGTTDSALMDG</sequence>
<keyword evidence="4" id="KW-1185">Reference proteome</keyword>
<gene>
    <name evidence="3" type="ORF">OPR82_11830</name>
</gene>
<evidence type="ECO:0000256" key="2">
    <source>
        <dbReference type="SAM" id="Phobius"/>
    </source>
</evidence>
<protein>
    <submittedName>
        <fullName evidence="3">Uncharacterized protein</fullName>
    </submittedName>
</protein>
<dbReference type="Proteomes" id="UP001301216">
    <property type="component" value="Unassembled WGS sequence"/>
</dbReference>
<name>A0ABT3QPA8_9HYPH</name>
<feature type="region of interest" description="Disordered" evidence="1">
    <location>
        <begin position="72"/>
        <end position="96"/>
    </location>
</feature>
<organism evidence="3 4">
    <name type="scientific">Ochrobactrum chromiisoli</name>
    <dbReference type="NCBI Taxonomy" id="2993941"/>
    <lineage>
        <taxon>Bacteria</taxon>
        <taxon>Pseudomonadati</taxon>
        <taxon>Pseudomonadota</taxon>
        <taxon>Alphaproteobacteria</taxon>
        <taxon>Hyphomicrobiales</taxon>
        <taxon>Brucellaceae</taxon>
        <taxon>Brucella/Ochrobactrum group</taxon>
        <taxon>Ochrobactrum</taxon>
    </lineage>
</organism>
<keyword evidence="2" id="KW-0812">Transmembrane</keyword>
<accession>A0ABT3QPA8</accession>
<evidence type="ECO:0000313" key="4">
    <source>
        <dbReference type="Proteomes" id="UP001301216"/>
    </source>
</evidence>
<dbReference type="EMBL" id="JAPHAV010000005">
    <property type="protein sequence ID" value="MCX2697449.1"/>
    <property type="molecule type" value="Genomic_DNA"/>
</dbReference>
<keyword evidence="2" id="KW-0472">Membrane</keyword>
<comment type="caution">
    <text evidence="3">The sequence shown here is derived from an EMBL/GenBank/DDBJ whole genome shotgun (WGS) entry which is preliminary data.</text>
</comment>
<evidence type="ECO:0000256" key="1">
    <source>
        <dbReference type="SAM" id="MobiDB-lite"/>
    </source>
</evidence>
<keyword evidence="2" id="KW-1133">Transmembrane helix</keyword>